<evidence type="ECO:0000256" key="2">
    <source>
        <dbReference type="ARBA" id="ARBA00022741"/>
    </source>
</evidence>
<dbReference type="Gene3D" id="3.40.50.300">
    <property type="entry name" value="P-loop containing nucleotide triphosphate hydrolases"/>
    <property type="match status" value="1"/>
</dbReference>
<comment type="similarity">
    <text evidence="1">Belongs to the TRAFAC class TrmE-Era-EngA-EngB-Septin-like GTPase superfamily. AIG1/Toc34/Toc159-like paraseptin GTPase family. IAN subfamily.</text>
</comment>
<organism evidence="7 8">
    <name type="scientific">Tachysurus vachellii</name>
    <name type="common">Darkbarbel catfish</name>
    <name type="synonym">Pelteobagrus vachellii</name>
    <dbReference type="NCBI Taxonomy" id="175792"/>
    <lineage>
        <taxon>Eukaryota</taxon>
        <taxon>Metazoa</taxon>
        <taxon>Chordata</taxon>
        <taxon>Craniata</taxon>
        <taxon>Vertebrata</taxon>
        <taxon>Euteleostomi</taxon>
        <taxon>Actinopterygii</taxon>
        <taxon>Neopterygii</taxon>
        <taxon>Teleostei</taxon>
        <taxon>Ostariophysi</taxon>
        <taxon>Siluriformes</taxon>
        <taxon>Bagridae</taxon>
        <taxon>Tachysurus</taxon>
    </lineage>
</organism>
<dbReference type="EMBL" id="JAVHJS010000003">
    <property type="protein sequence ID" value="KAK2864924.1"/>
    <property type="molecule type" value="Genomic_DNA"/>
</dbReference>
<dbReference type="PANTHER" id="PTHR10903">
    <property type="entry name" value="GTPASE, IMAP FAMILY MEMBER-RELATED"/>
    <property type="match status" value="1"/>
</dbReference>
<dbReference type="InterPro" id="IPR006703">
    <property type="entry name" value="G_AIG1"/>
</dbReference>
<name>A0AA88NWP6_TACVA</name>
<evidence type="ECO:0000256" key="4">
    <source>
        <dbReference type="SAM" id="Coils"/>
    </source>
</evidence>
<dbReference type="Pfam" id="PF04548">
    <property type="entry name" value="AIG1"/>
    <property type="match status" value="1"/>
</dbReference>
<dbReference type="Proteomes" id="UP001187315">
    <property type="component" value="Unassembled WGS sequence"/>
</dbReference>
<keyword evidence="8" id="KW-1185">Reference proteome</keyword>
<dbReference type="CDD" id="cd01852">
    <property type="entry name" value="AIG1"/>
    <property type="match status" value="1"/>
</dbReference>
<evidence type="ECO:0000313" key="8">
    <source>
        <dbReference type="Proteomes" id="UP001187315"/>
    </source>
</evidence>
<dbReference type="PANTHER" id="PTHR10903:SF180">
    <property type="entry name" value="GTPASE IMAP FAMILY MEMBER 7-LIKE"/>
    <property type="match status" value="1"/>
</dbReference>
<sequence>MSRSVGKHEREQELSGRHSPNGDRPNMSTLRMVLVGKTGAGKSSSGNTILGRKAFRAAPSGSSITKECWKETGDVAGRELVLVDTPGLFDTEYSEKALKQEISKCINMTAPGPHAIILVISLGPFTEEERLSVEKIRALFGEEADKHTMILFTHGDDLSCTIEEYLSSATEPLKDLIRRCGQRYHVFNNKDVQDRIQVLELLEKVDSMILANNNEFYTSEMYREVEQRLKMREDELRKFYEQKLHEQQLELEAKFQEEKRKLQENLDVLKESVEEKEKKIKQLQHLVTRNNQTLTEYKRYYEYKLNAVRQEAEQSQINEEILTRVLHELKCWSVK</sequence>
<dbReference type="FunFam" id="3.40.50.300:FF:000366">
    <property type="entry name" value="GTPase, IMAP family member 2"/>
    <property type="match status" value="1"/>
</dbReference>
<evidence type="ECO:0000313" key="7">
    <source>
        <dbReference type="EMBL" id="KAK2864924.1"/>
    </source>
</evidence>
<dbReference type="InterPro" id="IPR027417">
    <property type="entry name" value="P-loop_NTPase"/>
</dbReference>
<dbReference type="GO" id="GO:0005525">
    <property type="term" value="F:GTP binding"/>
    <property type="evidence" value="ECO:0007669"/>
    <property type="project" value="UniProtKB-KW"/>
</dbReference>
<evidence type="ECO:0000259" key="6">
    <source>
        <dbReference type="PROSITE" id="PS51720"/>
    </source>
</evidence>
<feature type="region of interest" description="Disordered" evidence="5">
    <location>
        <begin position="1"/>
        <end position="27"/>
    </location>
</feature>
<keyword evidence="3" id="KW-0342">GTP-binding</keyword>
<gene>
    <name evidence="7" type="ORF">Q7C36_004078</name>
</gene>
<accession>A0AA88NWP6</accession>
<keyword evidence="4" id="KW-0175">Coiled coil</keyword>
<dbReference type="PROSITE" id="PS51720">
    <property type="entry name" value="G_AIG1"/>
    <property type="match status" value="1"/>
</dbReference>
<evidence type="ECO:0000256" key="1">
    <source>
        <dbReference type="ARBA" id="ARBA00008535"/>
    </source>
</evidence>
<protein>
    <recommendedName>
        <fullName evidence="6">AIG1-type G domain-containing protein</fullName>
    </recommendedName>
</protein>
<reference evidence="7" key="1">
    <citation type="submission" date="2023-08" db="EMBL/GenBank/DDBJ databases">
        <title>Pelteobagrus vachellii genome.</title>
        <authorList>
            <person name="Liu H."/>
        </authorList>
    </citation>
    <scope>NUCLEOTIDE SEQUENCE</scope>
    <source>
        <strain evidence="7">PRFRI_2022a</strain>
        <tissue evidence="7">Muscle</tissue>
    </source>
</reference>
<dbReference type="InterPro" id="IPR045058">
    <property type="entry name" value="GIMA/IAN/Toc"/>
</dbReference>
<evidence type="ECO:0000256" key="3">
    <source>
        <dbReference type="ARBA" id="ARBA00023134"/>
    </source>
</evidence>
<comment type="caution">
    <text evidence="7">The sequence shown here is derived from an EMBL/GenBank/DDBJ whole genome shotgun (WGS) entry which is preliminary data.</text>
</comment>
<proteinExistence type="inferred from homology"/>
<feature type="domain" description="AIG1-type G" evidence="6">
    <location>
        <begin position="27"/>
        <end position="226"/>
    </location>
</feature>
<feature type="coiled-coil region" evidence="4">
    <location>
        <begin position="222"/>
        <end position="293"/>
    </location>
</feature>
<dbReference type="AlphaFoldDB" id="A0AA88NWP6"/>
<dbReference type="SUPFAM" id="SSF52540">
    <property type="entry name" value="P-loop containing nucleoside triphosphate hydrolases"/>
    <property type="match status" value="1"/>
</dbReference>
<feature type="compositionally biased region" description="Basic and acidic residues" evidence="5">
    <location>
        <begin position="1"/>
        <end position="16"/>
    </location>
</feature>
<evidence type="ECO:0000256" key="5">
    <source>
        <dbReference type="SAM" id="MobiDB-lite"/>
    </source>
</evidence>
<keyword evidence="2" id="KW-0547">Nucleotide-binding</keyword>